<gene>
    <name evidence="6" type="primary">LOC100833053</name>
    <name evidence="5" type="ORF">BRADI_2g05567v3</name>
</gene>
<dbReference type="InterPro" id="IPR001680">
    <property type="entry name" value="WD40_rpt"/>
</dbReference>
<dbReference type="RefSeq" id="XP_003565447.1">
    <property type="nucleotide sequence ID" value="XM_003565399.4"/>
</dbReference>
<evidence type="ECO:0000313" key="6">
    <source>
        <dbReference type="EnsemblPlants" id="KQK03095"/>
    </source>
</evidence>
<dbReference type="InterPro" id="IPR020472">
    <property type="entry name" value="WD40_PAC1"/>
</dbReference>
<feature type="region of interest" description="Disordered" evidence="4">
    <location>
        <begin position="73"/>
        <end position="112"/>
    </location>
</feature>
<reference evidence="5" key="2">
    <citation type="submission" date="2017-06" db="EMBL/GenBank/DDBJ databases">
        <title>WGS assembly of Brachypodium distachyon.</title>
        <authorList>
            <consortium name="The International Brachypodium Initiative"/>
            <person name="Lucas S."/>
            <person name="Harmon-Smith M."/>
            <person name="Lail K."/>
            <person name="Tice H."/>
            <person name="Grimwood J."/>
            <person name="Bruce D."/>
            <person name="Barry K."/>
            <person name="Shu S."/>
            <person name="Lindquist E."/>
            <person name="Wang M."/>
            <person name="Pitluck S."/>
            <person name="Vogel J.P."/>
            <person name="Garvin D.F."/>
            <person name="Mockler T.C."/>
            <person name="Schmutz J."/>
            <person name="Rokhsar D."/>
            <person name="Bevan M.W."/>
        </authorList>
    </citation>
    <scope>NUCLEOTIDE SEQUENCE</scope>
    <source>
        <strain evidence="5">Bd21</strain>
    </source>
</reference>
<dbReference type="Gene3D" id="2.130.10.10">
    <property type="entry name" value="YVTN repeat-like/Quinoprotein amine dehydrogenase"/>
    <property type="match status" value="2"/>
</dbReference>
<feature type="repeat" description="WD" evidence="3">
    <location>
        <begin position="249"/>
        <end position="288"/>
    </location>
</feature>
<dbReference type="PANTHER" id="PTHR44489:SF8">
    <property type="entry name" value="ZINC FINGER CCCH DOMAIN-CONTAINING PROTEIN 59"/>
    <property type="match status" value="1"/>
</dbReference>
<evidence type="ECO:0000256" key="3">
    <source>
        <dbReference type="PROSITE-ProRule" id="PRU00221"/>
    </source>
</evidence>
<evidence type="ECO:0000313" key="5">
    <source>
        <dbReference type="EMBL" id="KQK03095.1"/>
    </source>
</evidence>
<dbReference type="AlphaFoldDB" id="A0A0Q3FUS3"/>
<dbReference type="PANTHER" id="PTHR44489">
    <property type="match status" value="1"/>
</dbReference>
<dbReference type="EnsemblPlants" id="KQK03095">
    <property type="protein sequence ID" value="KQK03095"/>
    <property type="gene ID" value="BRADI_2g05567v3"/>
</dbReference>
<name>A0A0Q3FUS3_BRADI</name>
<dbReference type="PROSITE" id="PS50294">
    <property type="entry name" value="WD_REPEATS_REGION"/>
    <property type="match status" value="2"/>
</dbReference>
<evidence type="ECO:0000313" key="7">
    <source>
        <dbReference type="Proteomes" id="UP000008810"/>
    </source>
</evidence>
<dbReference type="PRINTS" id="PR00320">
    <property type="entry name" value="GPROTEINBRPT"/>
</dbReference>
<reference evidence="6" key="3">
    <citation type="submission" date="2018-08" db="UniProtKB">
        <authorList>
            <consortium name="EnsemblPlants"/>
        </authorList>
    </citation>
    <scope>IDENTIFICATION</scope>
    <source>
        <strain evidence="6">cv. Bd21</strain>
    </source>
</reference>
<dbReference type="Pfam" id="PF00400">
    <property type="entry name" value="WD40"/>
    <property type="match status" value="3"/>
</dbReference>
<dbReference type="Proteomes" id="UP000008810">
    <property type="component" value="Chromosome 2"/>
</dbReference>
<evidence type="ECO:0000256" key="4">
    <source>
        <dbReference type="SAM" id="MobiDB-lite"/>
    </source>
</evidence>
<dbReference type="KEGG" id="bdi:100833053"/>
<feature type="compositionally biased region" description="Low complexity" evidence="4">
    <location>
        <begin position="1"/>
        <end position="11"/>
    </location>
</feature>
<dbReference type="PROSITE" id="PS50082">
    <property type="entry name" value="WD_REPEATS_2"/>
    <property type="match status" value="2"/>
</dbReference>
<organism evidence="5">
    <name type="scientific">Brachypodium distachyon</name>
    <name type="common">Purple false brome</name>
    <name type="synonym">Trachynia distachya</name>
    <dbReference type="NCBI Taxonomy" id="15368"/>
    <lineage>
        <taxon>Eukaryota</taxon>
        <taxon>Viridiplantae</taxon>
        <taxon>Streptophyta</taxon>
        <taxon>Embryophyta</taxon>
        <taxon>Tracheophyta</taxon>
        <taxon>Spermatophyta</taxon>
        <taxon>Magnoliopsida</taxon>
        <taxon>Liliopsida</taxon>
        <taxon>Poales</taxon>
        <taxon>Poaceae</taxon>
        <taxon>BOP clade</taxon>
        <taxon>Pooideae</taxon>
        <taxon>Stipodae</taxon>
        <taxon>Brachypodieae</taxon>
        <taxon>Brachypodium</taxon>
    </lineage>
</organism>
<proteinExistence type="predicted"/>
<evidence type="ECO:0000256" key="2">
    <source>
        <dbReference type="ARBA" id="ARBA00022737"/>
    </source>
</evidence>
<dbReference type="SMART" id="SM00320">
    <property type="entry name" value="WD40"/>
    <property type="match status" value="5"/>
</dbReference>
<sequence length="433" mass="46149">MPISSSLSARLGAGGAVPSPAPAPTRWSPYARPSESRRGGGGGGCTKVCRPPLRLEPATARLLGAAQKAAASRSSCGKEATASDVAAPTLRRRGEQKSNPKPAETNEVLPVEESRGTGGFSFLCTLAGHTETISGISMPMGSDKLYSGSADGSVRVWDSNSGKCVDVIKMGGKIGCMITHDTWVFVGIPKSVEAWNTRTGMKLSLRGPSGLVCSMTIKDEMLFAGTADGRIMAWKFPAEENDSEPVSILIGHERHVISLSASATRLYSGSLDKTIKVWDLKTLQCIETLSEHKSAVTSVLCWDQNLLSCSLDKTVKVWAATESGNHRVIYTHAEEHGLRTLFGMHRVGSTPVLFCSLHNSNRIRLFDLPSFGEMGELSSQKEVKAIELAVVAGGLLFTGDGAGELKVWRWEPATPALAQTPAQQHCASPENSD</sequence>
<dbReference type="InterPro" id="IPR036322">
    <property type="entry name" value="WD40_repeat_dom_sf"/>
</dbReference>
<dbReference type="SUPFAM" id="SSF50978">
    <property type="entry name" value="WD40 repeat-like"/>
    <property type="match status" value="1"/>
</dbReference>
<keyword evidence="7" id="KW-1185">Reference proteome</keyword>
<feature type="repeat" description="WD" evidence="3">
    <location>
        <begin position="126"/>
        <end position="167"/>
    </location>
</feature>
<accession>A0A0Q3FUS3</accession>
<protein>
    <submittedName>
        <fullName evidence="5 6">Uncharacterized protein</fullName>
    </submittedName>
</protein>
<evidence type="ECO:0000256" key="1">
    <source>
        <dbReference type="ARBA" id="ARBA00022574"/>
    </source>
</evidence>
<dbReference type="PROSITE" id="PS00678">
    <property type="entry name" value="WD_REPEATS_1"/>
    <property type="match status" value="2"/>
</dbReference>
<dbReference type="InterPro" id="IPR044715">
    <property type="entry name" value="WDR86-like"/>
</dbReference>
<dbReference type="STRING" id="15368.A0A0Q3FUS3"/>
<dbReference type="OrthoDB" id="19711at2759"/>
<reference evidence="5 6" key="1">
    <citation type="journal article" date="2010" name="Nature">
        <title>Genome sequencing and analysis of the model grass Brachypodium distachyon.</title>
        <authorList>
            <consortium name="International Brachypodium Initiative"/>
        </authorList>
    </citation>
    <scope>NUCLEOTIDE SEQUENCE [LARGE SCALE GENOMIC DNA]</scope>
    <source>
        <strain evidence="5 6">Bd21</strain>
    </source>
</reference>
<dbReference type="Gramene" id="KQK03095">
    <property type="protein sequence ID" value="KQK03095"/>
    <property type="gene ID" value="BRADI_2g05567v3"/>
</dbReference>
<dbReference type="EMBL" id="CM000881">
    <property type="protein sequence ID" value="KQK03095.1"/>
    <property type="molecule type" value="Genomic_DNA"/>
</dbReference>
<dbReference type="InterPro" id="IPR019775">
    <property type="entry name" value="WD40_repeat_CS"/>
</dbReference>
<dbReference type="GeneID" id="100833053"/>
<dbReference type="ExpressionAtlas" id="A0A0Q3FUS3">
    <property type="expression patterns" value="baseline"/>
</dbReference>
<feature type="region of interest" description="Disordered" evidence="4">
    <location>
        <begin position="1"/>
        <end position="51"/>
    </location>
</feature>
<keyword evidence="2" id="KW-0677">Repeat</keyword>
<keyword evidence="1 3" id="KW-0853">WD repeat</keyword>
<dbReference type="InterPro" id="IPR015943">
    <property type="entry name" value="WD40/YVTN_repeat-like_dom_sf"/>
</dbReference>